<evidence type="ECO:0000313" key="2">
    <source>
        <dbReference type="EMBL" id="EHQ63689.1"/>
    </source>
</evidence>
<dbReference type="Proteomes" id="UP000003900">
    <property type="component" value="Unassembled WGS sequence"/>
</dbReference>
<comment type="caution">
    <text evidence="2">The sequence shown here is derived from an EMBL/GenBank/DDBJ whole genome shotgun (WGS) entry which is preliminary data.</text>
</comment>
<feature type="region of interest" description="Disordered" evidence="1">
    <location>
        <begin position="10"/>
        <end position="54"/>
    </location>
</feature>
<gene>
    <name evidence="2" type="ORF">PDENDC454_03205</name>
</gene>
<evidence type="ECO:0000256" key="1">
    <source>
        <dbReference type="SAM" id="MobiDB-lite"/>
    </source>
</evidence>
<dbReference type="EMBL" id="AHKH01000006">
    <property type="protein sequence ID" value="EHQ63689.1"/>
    <property type="molecule type" value="Genomic_DNA"/>
</dbReference>
<protein>
    <submittedName>
        <fullName evidence="2">Uncharacterized protein</fullName>
    </submittedName>
</protein>
<keyword evidence="3" id="KW-1185">Reference proteome</keyword>
<accession>H3SAV6</accession>
<organism evidence="2 3">
    <name type="scientific">Paenibacillus dendritiformis C454</name>
    <dbReference type="NCBI Taxonomy" id="1131935"/>
    <lineage>
        <taxon>Bacteria</taxon>
        <taxon>Bacillati</taxon>
        <taxon>Bacillota</taxon>
        <taxon>Bacilli</taxon>
        <taxon>Bacillales</taxon>
        <taxon>Paenibacillaceae</taxon>
        <taxon>Paenibacillus</taxon>
    </lineage>
</organism>
<dbReference type="STRING" id="1131935.PDENDC454_03205"/>
<proteinExistence type="predicted"/>
<dbReference type="AlphaFoldDB" id="H3SAV6"/>
<reference evidence="2 3" key="1">
    <citation type="journal article" date="2012" name="J. Bacteriol.">
        <title>Genome Sequence of the Pattern-Forming Social Bacterium Paenibacillus dendritiformis C454 Chiral Morphotype.</title>
        <authorList>
            <person name="Sirota-Madi A."/>
            <person name="Olender T."/>
            <person name="Helman Y."/>
            <person name="Brainis I."/>
            <person name="Finkelshtein A."/>
            <person name="Roth D."/>
            <person name="Hagai E."/>
            <person name="Leshkowitz D."/>
            <person name="Brodsky L."/>
            <person name="Galatenko V."/>
            <person name="Nikolaev V."/>
            <person name="Gutnick D.L."/>
            <person name="Lancet D."/>
            <person name="Ben-Jacob E."/>
        </authorList>
    </citation>
    <scope>NUCLEOTIDE SEQUENCE [LARGE SCALE GENOMIC DNA]</scope>
    <source>
        <strain evidence="2 3">C454</strain>
    </source>
</reference>
<evidence type="ECO:0000313" key="3">
    <source>
        <dbReference type="Proteomes" id="UP000003900"/>
    </source>
</evidence>
<name>H3SAV6_9BACL</name>
<dbReference type="RefSeq" id="WP_006675147.1">
    <property type="nucleotide sequence ID" value="NZ_AHKH01000006.1"/>
</dbReference>
<sequence>MKTVIFLKNGQGRDGSWIKTPGAHAGSRNVKEGGRGPGHAGGIAEDPGGKNEKGEGVAAYWREREINMRRMAGQEENVSWKSAE</sequence>